<evidence type="ECO:0000259" key="10">
    <source>
        <dbReference type="SMART" id="SM00343"/>
    </source>
</evidence>
<dbReference type="AlphaFoldDB" id="A0A9P0AAJ0"/>
<feature type="domain" description="CCHC-type" evidence="10">
    <location>
        <begin position="717"/>
        <end position="733"/>
    </location>
</feature>
<protein>
    <recommendedName>
        <fullName evidence="7">Zinc finger CCHC domain-containing protein 7</fullName>
    </recommendedName>
    <alternativeName>
        <fullName evidence="8">TRAMP-like complex RNA-binding factor ZCCHC7</fullName>
    </alternativeName>
</protein>
<feature type="region of interest" description="Disordered" evidence="9">
    <location>
        <begin position="1"/>
        <end position="22"/>
    </location>
</feature>
<evidence type="ECO:0000256" key="7">
    <source>
        <dbReference type="ARBA" id="ARBA00041190"/>
    </source>
</evidence>
<keyword evidence="4" id="KW-0863">Zinc-finger</keyword>
<gene>
    <name evidence="11" type="ORF">BEMITA_LOCUS6579</name>
</gene>
<keyword evidence="12" id="KW-1185">Reference proteome</keyword>
<evidence type="ECO:0000256" key="4">
    <source>
        <dbReference type="ARBA" id="ARBA00022771"/>
    </source>
</evidence>
<keyword evidence="6" id="KW-0539">Nucleus</keyword>
<dbReference type="GO" id="GO:0071036">
    <property type="term" value="P:nuclear polyadenylation-dependent snoRNA catabolic process"/>
    <property type="evidence" value="ECO:0007669"/>
    <property type="project" value="TreeGrafter"/>
</dbReference>
<dbReference type="GO" id="GO:0071035">
    <property type="term" value="P:nuclear polyadenylation-dependent rRNA catabolic process"/>
    <property type="evidence" value="ECO:0007669"/>
    <property type="project" value="TreeGrafter"/>
</dbReference>
<proteinExistence type="predicted"/>
<dbReference type="GO" id="GO:0071038">
    <property type="term" value="P:TRAMP-dependent tRNA surveillance pathway"/>
    <property type="evidence" value="ECO:0007669"/>
    <property type="project" value="TreeGrafter"/>
</dbReference>
<evidence type="ECO:0000256" key="9">
    <source>
        <dbReference type="SAM" id="MobiDB-lite"/>
    </source>
</evidence>
<dbReference type="KEGG" id="btab:109033046"/>
<evidence type="ECO:0000313" key="11">
    <source>
        <dbReference type="EMBL" id="CAH0387580.1"/>
    </source>
</evidence>
<feature type="domain" description="CCHC-type" evidence="10">
    <location>
        <begin position="676"/>
        <end position="692"/>
    </location>
</feature>
<evidence type="ECO:0000256" key="5">
    <source>
        <dbReference type="ARBA" id="ARBA00022833"/>
    </source>
</evidence>
<comment type="subcellular location">
    <subcellularLocation>
        <location evidence="1">Nucleus</location>
    </subcellularLocation>
</comment>
<feature type="region of interest" description="Disordered" evidence="9">
    <location>
        <begin position="353"/>
        <end position="376"/>
    </location>
</feature>
<reference evidence="11" key="1">
    <citation type="submission" date="2021-12" db="EMBL/GenBank/DDBJ databases">
        <authorList>
            <person name="King R."/>
        </authorList>
    </citation>
    <scope>NUCLEOTIDE SEQUENCE</scope>
</reference>
<dbReference type="PANTHER" id="PTHR46543">
    <property type="entry name" value="ZINC FINGER CCHC DOMAIN-CONTAINING PROTEIN 7"/>
    <property type="match status" value="1"/>
</dbReference>
<evidence type="ECO:0000256" key="3">
    <source>
        <dbReference type="ARBA" id="ARBA00022737"/>
    </source>
</evidence>
<dbReference type="PANTHER" id="PTHR46543:SF1">
    <property type="entry name" value="ZINC FINGER CCHC DOMAIN-CONTAINING PROTEIN 7"/>
    <property type="match status" value="1"/>
</dbReference>
<dbReference type="GO" id="GO:0031499">
    <property type="term" value="C:TRAMP complex"/>
    <property type="evidence" value="ECO:0007669"/>
    <property type="project" value="TreeGrafter"/>
</dbReference>
<dbReference type="InterPro" id="IPR051644">
    <property type="entry name" value="TRAMP_AT-DNA-binding"/>
</dbReference>
<dbReference type="SMART" id="SM00343">
    <property type="entry name" value="ZnF_C2HC"/>
    <property type="match status" value="4"/>
</dbReference>
<accession>A0A9P0AAJ0</accession>
<dbReference type="Proteomes" id="UP001152759">
    <property type="component" value="Chromosome 3"/>
</dbReference>
<dbReference type="GO" id="GO:0071039">
    <property type="term" value="P:nuclear polyadenylation-dependent CUT catabolic process"/>
    <property type="evidence" value="ECO:0007669"/>
    <property type="project" value="TreeGrafter"/>
</dbReference>
<dbReference type="InterPro" id="IPR036875">
    <property type="entry name" value="Znf_CCHC_sf"/>
</dbReference>
<evidence type="ECO:0000256" key="6">
    <source>
        <dbReference type="ARBA" id="ARBA00023242"/>
    </source>
</evidence>
<dbReference type="GO" id="GO:0003723">
    <property type="term" value="F:RNA binding"/>
    <property type="evidence" value="ECO:0007669"/>
    <property type="project" value="TreeGrafter"/>
</dbReference>
<evidence type="ECO:0000256" key="1">
    <source>
        <dbReference type="ARBA" id="ARBA00004123"/>
    </source>
</evidence>
<keyword evidence="5" id="KW-0862">Zinc</keyword>
<sequence length="834" mass="95037">MYSFWENQNSSDESSVNSTCSETPSELEARLYSILHYNDLNEPLPPEITSNYSITVSGTDVCIAVNKNQLRSVGSDMPESLCQERSSCKQNTGRNSLKQSPLEFNHVEQIDVSKSIALKNNKEFEIICDTEIETNRKEHTVADFDQKLSAYVSYVSWMKTESDNFRQTVRNIVRNLPYPHSDPTSYAKCKELVLKYARPIDSLKKKLKEKDLFPNELKQIFSQFITEACTPRSTLVHKAVSEFLDYLNPTNVDTFESFNLNEIRKLYSNILLKNSPRKESVREIVLKKFKNFVAEKSHASKNECVKRFCSEMLNLPGESVLVIDADFKEQMFATYDIYQACMKEKMVTETEKYPDLNDNEDSSSESSDGLPLKKRKLDSGEESIVCEKDSENDLGNLLLKHNPYISENESLRRVFKQFHEFSMKEKRCNPKHKFVKVLAKYKRTSDCFNTLYCGLIKESLLRELFIFGNQLKDHTTAEGVKATEVMIESLVKKALVAKSLKKCRVQEKVSRSEPGGLNEATQSEINLNENVITISSDESDIEVISSPNANPSSTVTQDKEMILNIETCSAKNQAISKITRPASNSTSKSNGYASNCPPSWSDEMISYYCKSWGGKTFDHVDILKELKATTKPSDWKVSSYQDLLPSRKRKRGKQCNRCLQWGHLQYQCKEPNKPVVCSICGGYNHSQNACTDTKCLRCGSRTKSFQDGCQNCRAPRKCTLCDSTTHDRTYCPDTWRSYHLTVEGSIKIPPELPMNQRQFCCNCTKSGHLDYFCPLLRGSKTFNIINSPYVLNYNVDNVNTNQCSYSSIVTNSVSVPNARKNNPVTKRTKSWKES</sequence>
<evidence type="ECO:0000256" key="8">
    <source>
        <dbReference type="ARBA" id="ARBA00043023"/>
    </source>
</evidence>
<dbReference type="SUPFAM" id="SSF57756">
    <property type="entry name" value="Retrovirus zinc finger-like domains"/>
    <property type="match status" value="1"/>
</dbReference>
<name>A0A9P0AAJ0_BEMTA</name>
<organism evidence="11 12">
    <name type="scientific">Bemisia tabaci</name>
    <name type="common">Sweetpotato whitefly</name>
    <name type="synonym">Aleurodes tabaci</name>
    <dbReference type="NCBI Taxonomy" id="7038"/>
    <lineage>
        <taxon>Eukaryota</taxon>
        <taxon>Metazoa</taxon>
        <taxon>Ecdysozoa</taxon>
        <taxon>Arthropoda</taxon>
        <taxon>Hexapoda</taxon>
        <taxon>Insecta</taxon>
        <taxon>Pterygota</taxon>
        <taxon>Neoptera</taxon>
        <taxon>Paraneoptera</taxon>
        <taxon>Hemiptera</taxon>
        <taxon>Sternorrhyncha</taxon>
        <taxon>Aleyrodoidea</taxon>
        <taxon>Aleyrodidae</taxon>
        <taxon>Aleyrodinae</taxon>
        <taxon>Bemisia</taxon>
    </lineage>
</organism>
<dbReference type="GO" id="GO:0071031">
    <property type="term" value="P:nuclear mRNA surveillance of mRNA 3'-end processing"/>
    <property type="evidence" value="ECO:0007669"/>
    <property type="project" value="TreeGrafter"/>
</dbReference>
<dbReference type="GO" id="GO:0071037">
    <property type="term" value="P:nuclear polyadenylation-dependent snRNA catabolic process"/>
    <property type="evidence" value="ECO:0007669"/>
    <property type="project" value="TreeGrafter"/>
</dbReference>
<dbReference type="InterPro" id="IPR001878">
    <property type="entry name" value="Znf_CCHC"/>
</dbReference>
<evidence type="ECO:0000256" key="2">
    <source>
        <dbReference type="ARBA" id="ARBA00022723"/>
    </source>
</evidence>
<feature type="domain" description="CCHC-type" evidence="10">
    <location>
        <begin position="759"/>
        <end position="775"/>
    </location>
</feature>
<dbReference type="EMBL" id="OU963864">
    <property type="protein sequence ID" value="CAH0387580.1"/>
    <property type="molecule type" value="Genomic_DNA"/>
</dbReference>
<evidence type="ECO:0000313" key="12">
    <source>
        <dbReference type="Proteomes" id="UP001152759"/>
    </source>
</evidence>
<dbReference type="Gene3D" id="4.10.60.10">
    <property type="entry name" value="Zinc finger, CCHC-type"/>
    <property type="match status" value="2"/>
</dbReference>
<keyword evidence="3" id="KW-0677">Repeat</keyword>
<feature type="domain" description="CCHC-type" evidence="10">
    <location>
        <begin position="654"/>
        <end position="670"/>
    </location>
</feature>
<keyword evidence="2" id="KW-0479">Metal-binding</keyword>
<dbReference type="GO" id="GO:0008270">
    <property type="term" value="F:zinc ion binding"/>
    <property type="evidence" value="ECO:0007669"/>
    <property type="project" value="UniProtKB-KW"/>
</dbReference>